<dbReference type="Pfam" id="PF07883">
    <property type="entry name" value="Cupin_2"/>
    <property type="match status" value="1"/>
</dbReference>
<dbReference type="HOGENOM" id="CLU_116722_3_2_10"/>
<dbReference type="GO" id="GO:0046872">
    <property type="term" value="F:metal ion binding"/>
    <property type="evidence" value="ECO:0007669"/>
    <property type="project" value="UniProtKB-KW"/>
</dbReference>
<comment type="caution">
    <text evidence="3">The sequence shown here is derived from an EMBL/GenBank/DDBJ whole genome shotgun (WGS) entry which is preliminary data.</text>
</comment>
<evidence type="ECO:0000313" key="4">
    <source>
        <dbReference type="Proteomes" id="UP000004394"/>
    </source>
</evidence>
<dbReference type="InterPro" id="IPR013096">
    <property type="entry name" value="Cupin_2"/>
</dbReference>
<dbReference type="eggNOG" id="COG1917">
    <property type="taxonomic scope" value="Bacteria"/>
</dbReference>
<sequence length="110" mass="12411">MVIDPNQLEENVVMNFKGGQGEMDMRAFVDSKCRIMRNVLKPGAGSGEHIHDGNSEIILVLNGTLTFYFDGQKETVSTGQIHYCPMGHRHYFINETDTDVVFFAVVPEHH</sequence>
<dbReference type="EMBL" id="AEEI01000034">
    <property type="protein sequence ID" value="EFM02068.1"/>
    <property type="molecule type" value="Genomic_DNA"/>
</dbReference>
<gene>
    <name evidence="3" type="ORF">HMPREF0658_1056</name>
</gene>
<dbReference type="InterPro" id="IPR011051">
    <property type="entry name" value="RmlC_Cupin_sf"/>
</dbReference>
<reference evidence="3" key="1">
    <citation type="submission" date="2010-07" db="EMBL/GenBank/DDBJ databases">
        <authorList>
            <person name="Muzny D."/>
            <person name="Qin X."/>
            <person name="Deng J."/>
            <person name="Jiang H."/>
            <person name="Liu Y."/>
            <person name="Qu J."/>
            <person name="Song X.-Z."/>
            <person name="Zhang L."/>
            <person name="Thornton R."/>
            <person name="Coyle M."/>
            <person name="Francisco L."/>
            <person name="Jackson L."/>
            <person name="Javaid M."/>
            <person name="Korchina V."/>
            <person name="Kovar C."/>
            <person name="Mata R."/>
            <person name="Mathew T."/>
            <person name="Ngo R."/>
            <person name="Nguyen L."/>
            <person name="Nguyen N."/>
            <person name="Okwuonu G."/>
            <person name="Ongeri F."/>
            <person name="Pham C."/>
            <person name="Simmons D."/>
            <person name="Wilczek-Boney K."/>
            <person name="Hale W."/>
            <person name="Jakkamsetti A."/>
            <person name="Pham P."/>
            <person name="Ruth R."/>
            <person name="San Lucas F."/>
            <person name="Warren J."/>
            <person name="Zhang J."/>
            <person name="Zhao Z."/>
            <person name="Zhou C."/>
            <person name="Zhu D."/>
            <person name="Lee S."/>
            <person name="Bess C."/>
            <person name="Blankenburg K."/>
            <person name="Forbes L."/>
            <person name="Fu Q."/>
            <person name="Gubbala S."/>
            <person name="Hirani K."/>
            <person name="Jayaseelan J.C."/>
            <person name="Lara F."/>
            <person name="Munidasa M."/>
            <person name="Palculict T."/>
            <person name="Patil S."/>
            <person name="Pu L.-L."/>
            <person name="Saada N."/>
            <person name="Tang L."/>
            <person name="Weissenberger G."/>
            <person name="Zhu Y."/>
            <person name="Hemphill L."/>
            <person name="Shang Y."/>
            <person name="Youmans B."/>
            <person name="Ayvaz T."/>
            <person name="Ross M."/>
            <person name="Santibanez J."/>
            <person name="Aqrawi P."/>
            <person name="Gross S."/>
            <person name="Joshi V."/>
            <person name="Fowler G."/>
            <person name="Nazareth L."/>
            <person name="Reid J."/>
            <person name="Worley K."/>
            <person name="Petrosino J."/>
            <person name="Highlander S."/>
            <person name="Gibbs R."/>
        </authorList>
    </citation>
    <scope>NUCLEOTIDE SEQUENCE [LARGE SCALE GENOMIC DNA]</scope>
    <source>
        <strain evidence="3">DSM 16973</strain>
    </source>
</reference>
<dbReference type="Proteomes" id="UP000004394">
    <property type="component" value="Unassembled WGS sequence"/>
</dbReference>
<dbReference type="SUPFAM" id="SSF51182">
    <property type="entry name" value="RmlC-like cupins"/>
    <property type="match status" value="1"/>
</dbReference>
<dbReference type="OrthoDB" id="9797047at2"/>
<dbReference type="InterPro" id="IPR014710">
    <property type="entry name" value="RmlC-like_jellyroll"/>
</dbReference>
<feature type="domain" description="Cupin type-2" evidence="2">
    <location>
        <begin position="39"/>
        <end position="105"/>
    </location>
</feature>
<keyword evidence="1" id="KW-0479">Metal-binding</keyword>
<protein>
    <submittedName>
        <fullName evidence="3">Cupin domain protein</fullName>
    </submittedName>
</protein>
<evidence type="ECO:0000256" key="1">
    <source>
        <dbReference type="ARBA" id="ARBA00022723"/>
    </source>
</evidence>
<organism evidence="3 4">
    <name type="scientific">Hoylesella marshii DSM 16973 = JCM 13450</name>
    <dbReference type="NCBI Taxonomy" id="862515"/>
    <lineage>
        <taxon>Bacteria</taxon>
        <taxon>Pseudomonadati</taxon>
        <taxon>Bacteroidota</taxon>
        <taxon>Bacteroidia</taxon>
        <taxon>Bacteroidales</taxon>
        <taxon>Prevotellaceae</taxon>
        <taxon>Hoylesella</taxon>
    </lineage>
</organism>
<name>E0NSA5_9BACT</name>
<evidence type="ECO:0000259" key="2">
    <source>
        <dbReference type="Pfam" id="PF07883"/>
    </source>
</evidence>
<evidence type="ECO:0000313" key="3">
    <source>
        <dbReference type="EMBL" id="EFM02068.1"/>
    </source>
</evidence>
<dbReference type="PANTHER" id="PTHR35848:SF6">
    <property type="entry name" value="CUPIN TYPE-2 DOMAIN-CONTAINING PROTEIN"/>
    <property type="match status" value="1"/>
</dbReference>
<dbReference type="STRING" id="862515.HMPREF0658_1056"/>
<dbReference type="InterPro" id="IPR051610">
    <property type="entry name" value="GPI/OXD"/>
</dbReference>
<dbReference type="RefSeq" id="WP_006949011.1">
    <property type="nucleotide sequence ID" value="NZ_BAJI01000021.1"/>
</dbReference>
<dbReference type="Gene3D" id="2.60.120.10">
    <property type="entry name" value="Jelly Rolls"/>
    <property type="match status" value="1"/>
</dbReference>
<dbReference type="BioCyc" id="PMAR862515-HMP:GMOO-1073-MONOMER"/>
<proteinExistence type="predicted"/>
<keyword evidence="4" id="KW-1185">Reference proteome</keyword>
<dbReference type="AlphaFoldDB" id="E0NSA5"/>
<accession>E0NSA5</accession>
<dbReference type="PANTHER" id="PTHR35848">
    <property type="entry name" value="OXALATE-BINDING PROTEIN"/>
    <property type="match status" value="1"/>
</dbReference>